<dbReference type="EMBL" id="WFKJ01000016">
    <property type="protein sequence ID" value="KAB7891541.1"/>
    <property type="molecule type" value="Genomic_DNA"/>
</dbReference>
<dbReference type="Gene3D" id="3.40.190.10">
    <property type="entry name" value="Periplasmic binding protein-like II"/>
    <property type="match status" value="2"/>
</dbReference>
<dbReference type="Proteomes" id="UP000461010">
    <property type="component" value="Unassembled WGS sequence"/>
</dbReference>
<evidence type="ECO:0000313" key="3">
    <source>
        <dbReference type="EMBL" id="KAB7891541.1"/>
    </source>
</evidence>
<name>A0A6L4WXP6_9BACT</name>
<organism evidence="2 5">
    <name type="scientific">Poseidonibacter ostreae</name>
    <dbReference type="NCBI Taxonomy" id="2654171"/>
    <lineage>
        <taxon>Bacteria</taxon>
        <taxon>Pseudomonadati</taxon>
        <taxon>Campylobacterota</taxon>
        <taxon>Epsilonproteobacteria</taxon>
        <taxon>Campylobacterales</taxon>
        <taxon>Arcobacteraceae</taxon>
        <taxon>Poseidonibacter</taxon>
    </lineage>
</organism>
<dbReference type="InterPro" id="IPR011852">
    <property type="entry name" value="TRAP_TAXI"/>
</dbReference>
<evidence type="ECO:0000313" key="2">
    <source>
        <dbReference type="EMBL" id="KAB7890308.1"/>
    </source>
</evidence>
<accession>A0A6L4WXP6</accession>
<keyword evidence="4" id="KW-1185">Reference proteome</keyword>
<dbReference type="SUPFAM" id="SSF53850">
    <property type="entry name" value="Periplasmic binding protein-like II"/>
    <property type="match status" value="1"/>
</dbReference>
<reference evidence="4 5" key="1">
    <citation type="submission" date="2019-10" db="EMBL/GenBank/DDBJ databases">
        <title>Poseidonibacter ostreae sp. nov., isolated from the gut of the Ostrea denselamellosa.</title>
        <authorList>
            <person name="Choi A."/>
        </authorList>
    </citation>
    <scope>NUCLEOTIDE SEQUENCE [LARGE SCALE GENOMIC DNA]</scope>
    <source>
        <strain evidence="2 5">SJOD-M-33</strain>
        <strain evidence="3 4">SJOD-M-5</strain>
    </source>
</reference>
<dbReference type="CDD" id="cd13568">
    <property type="entry name" value="PBP2_TAXI_TRAP_like_3"/>
    <property type="match status" value="1"/>
</dbReference>
<dbReference type="NCBIfam" id="TIGR02122">
    <property type="entry name" value="TRAP_TAXI"/>
    <property type="match status" value="1"/>
</dbReference>
<keyword evidence="1" id="KW-0732">Signal</keyword>
<feature type="chain" id="PRO_5026932776" evidence="1">
    <location>
        <begin position="21"/>
        <end position="315"/>
    </location>
</feature>
<gene>
    <name evidence="3" type="ORF">GBG18_06670</name>
    <name evidence="2" type="ORF">GBG19_03510</name>
</gene>
<dbReference type="Proteomes" id="UP000472839">
    <property type="component" value="Unassembled WGS sequence"/>
</dbReference>
<dbReference type="Pfam" id="PF16868">
    <property type="entry name" value="NMT1_3"/>
    <property type="match status" value="1"/>
</dbReference>
<dbReference type="PANTHER" id="PTHR42941:SF1">
    <property type="entry name" value="SLL1037 PROTEIN"/>
    <property type="match status" value="1"/>
</dbReference>
<dbReference type="EMBL" id="WFKK01000006">
    <property type="protein sequence ID" value="KAB7890308.1"/>
    <property type="molecule type" value="Genomic_DNA"/>
</dbReference>
<evidence type="ECO:0000313" key="4">
    <source>
        <dbReference type="Proteomes" id="UP000461010"/>
    </source>
</evidence>
<proteinExistence type="predicted"/>
<comment type="caution">
    <text evidence="2">The sequence shown here is derived from an EMBL/GenBank/DDBJ whole genome shotgun (WGS) entry which is preliminary data.</text>
</comment>
<dbReference type="RefSeq" id="WP_152189569.1">
    <property type="nucleotide sequence ID" value="NZ_WFKI01000011.1"/>
</dbReference>
<dbReference type="AlphaFoldDB" id="A0A6L4WXP6"/>
<evidence type="ECO:0000313" key="5">
    <source>
        <dbReference type="Proteomes" id="UP000472839"/>
    </source>
</evidence>
<protein>
    <submittedName>
        <fullName evidence="2">TAXI family TRAP transporter solute-binding subunit</fullName>
    </submittedName>
</protein>
<evidence type="ECO:0000256" key="1">
    <source>
        <dbReference type="SAM" id="SignalP"/>
    </source>
</evidence>
<sequence length="315" mass="33629">MKKSVLSLTLVGALSIPAMAAQFITIGTGGVTGTYYPTGGAVCRMVNKLKKETGIRCTVESTGGSVYNVNTIKAGELDFGISQSDTAFQAYNGQGKFKGAAHKDLRSVIAIYPELLAFVARKDSNINSIADMKGKKINIDVPGSGTRMTTEIVMDAFGVKDSSLDLKSELKSTEGPNMLKDKKIDGYFGMFGHPTANIKDASNSVDINIVPIDGEQIDKLVKKYPYYAKGSISGTFYKGVTTDVPSIGVKAVLVSSTALDSKAVYVVTKAILDNFEAFKKLHPAYKTITKKSLLDGLSVPQHEGAKKAFKEAGLL</sequence>
<feature type="signal peptide" evidence="1">
    <location>
        <begin position="1"/>
        <end position="20"/>
    </location>
</feature>
<dbReference type="PANTHER" id="PTHR42941">
    <property type="entry name" value="SLL1037 PROTEIN"/>
    <property type="match status" value="1"/>
</dbReference>